<evidence type="ECO:0000313" key="1">
    <source>
        <dbReference type="EMBL" id="KHN77244.1"/>
    </source>
</evidence>
<keyword evidence="2" id="KW-1185">Reference proteome</keyword>
<accession>A0A0B2V6X9</accession>
<dbReference type="EMBL" id="JPKZ01002350">
    <property type="protein sequence ID" value="KHN77244.1"/>
    <property type="molecule type" value="Genomic_DNA"/>
</dbReference>
<comment type="caution">
    <text evidence="1">The sequence shown here is derived from an EMBL/GenBank/DDBJ whole genome shotgun (WGS) entry which is preliminary data.</text>
</comment>
<dbReference type="Proteomes" id="UP000031036">
    <property type="component" value="Unassembled WGS sequence"/>
</dbReference>
<reference evidence="1 2" key="1">
    <citation type="submission" date="2014-11" db="EMBL/GenBank/DDBJ databases">
        <title>Genetic blueprint of the zoonotic pathogen Toxocara canis.</title>
        <authorList>
            <person name="Zhu X.-Q."/>
            <person name="Korhonen P.K."/>
            <person name="Cai H."/>
            <person name="Young N.D."/>
            <person name="Nejsum P."/>
            <person name="von Samson-Himmelstjerna G."/>
            <person name="Boag P.R."/>
            <person name="Tan P."/>
            <person name="Li Q."/>
            <person name="Min J."/>
            <person name="Yang Y."/>
            <person name="Wang X."/>
            <person name="Fang X."/>
            <person name="Hall R.S."/>
            <person name="Hofmann A."/>
            <person name="Sternberg P.W."/>
            <person name="Jex A.R."/>
            <person name="Gasser R.B."/>
        </authorList>
    </citation>
    <scope>NUCLEOTIDE SEQUENCE [LARGE SCALE GENOMIC DNA]</scope>
    <source>
        <strain evidence="1">PN_DK_2014</strain>
    </source>
</reference>
<dbReference type="AlphaFoldDB" id="A0A0B2V6X9"/>
<name>A0A0B2V6X9_TOXCA</name>
<sequence length="86" mass="9769">MIGSQQKPSGSESGRITVFIVYYEQSGHSRFRADVFLDSLKQRRMDFLFNESTQRCSMYSSQIKQWIPCGLPTTTASSLVITQPVN</sequence>
<proteinExistence type="predicted"/>
<protein>
    <submittedName>
        <fullName evidence="1">Uncharacterized protein</fullName>
    </submittedName>
</protein>
<gene>
    <name evidence="1" type="ORF">Tcan_10934</name>
</gene>
<organism evidence="1 2">
    <name type="scientific">Toxocara canis</name>
    <name type="common">Canine roundworm</name>
    <dbReference type="NCBI Taxonomy" id="6265"/>
    <lineage>
        <taxon>Eukaryota</taxon>
        <taxon>Metazoa</taxon>
        <taxon>Ecdysozoa</taxon>
        <taxon>Nematoda</taxon>
        <taxon>Chromadorea</taxon>
        <taxon>Rhabditida</taxon>
        <taxon>Spirurina</taxon>
        <taxon>Ascaridomorpha</taxon>
        <taxon>Ascaridoidea</taxon>
        <taxon>Toxocaridae</taxon>
        <taxon>Toxocara</taxon>
    </lineage>
</organism>
<evidence type="ECO:0000313" key="2">
    <source>
        <dbReference type="Proteomes" id="UP000031036"/>
    </source>
</evidence>